<evidence type="ECO:0000259" key="4">
    <source>
        <dbReference type="Pfam" id="PF16335"/>
    </source>
</evidence>
<dbReference type="SUPFAM" id="SSF48208">
    <property type="entry name" value="Six-hairpin glycosidases"/>
    <property type="match status" value="1"/>
</dbReference>
<keyword evidence="7" id="KW-1185">Reference proteome</keyword>
<evidence type="ECO:0000256" key="2">
    <source>
        <dbReference type="SAM" id="Phobius"/>
    </source>
</evidence>
<evidence type="ECO:0000313" key="7">
    <source>
        <dbReference type="Proteomes" id="UP001385951"/>
    </source>
</evidence>
<feature type="region of interest" description="Disordered" evidence="1">
    <location>
        <begin position="756"/>
        <end position="813"/>
    </location>
</feature>
<dbReference type="GO" id="GO:0005975">
    <property type="term" value="P:carbohydrate metabolic process"/>
    <property type="evidence" value="ECO:0007669"/>
    <property type="project" value="InterPro"/>
</dbReference>
<dbReference type="PANTHER" id="PTHR31987">
    <property type="entry name" value="GLUTAMINASE A-RELATED"/>
    <property type="match status" value="1"/>
</dbReference>
<evidence type="ECO:0000256" key="1">
    <source>
        <dbReference type="SAM" id="MobiDB-lite"/>
    </source>
</evidence>
<feature type="chain" id="PRO_5043732200" description="DUF1793-domain-containing protein" evidence="3">
    <location>
        <begin position="19"/>
        <end position="848"/>
    </location>
</feature>
<dbReference type="InterPro" id="IPR052743">
    <property type="entry name" value="Glutaminase_GtaA"/>
</dbReference>
<evidence type="ECO:0000259" key="5">
    <source>
        <dbReference type="Pfam" id="PF17168"/>
    </source>
</evidence>
<name>A0AAW0G8X8_9APHY</name>
<accession>A0AAW0G8X8</accession>
<feature type="domain" description="Glutaminase A central" evidence="4">
    <location>
        <begin position="340"/>
        <end position="673"/>
    </location>
</feature>
<keyword evidence="3" id="KW-0732">Signal</keyword>
<dbReference type="Pfam" id="PF17168">
    <property type="entry name" value="DUF5127"/>
    <property type="match status" value="1"/>
</dbReference>
<keyword evidence="2" id="KW-1133">Transmembrane helix</keyword>
<dbReference type="InterPro" id="IPR008928">
    <property type="entry name" value="6-hairpin_glycosidase_sf"/>
</dbReference>
<gene>
    <name evidence="6" type="ORF">QCA50_010516</name>
</gene>
<proteinExistence type="predicted"/>
<feature type="compositionally biased region" description="Polar residues" evidence="1">
    <location>
        <begin position="756"/>
        <end position="801"/>
    </location>
</feature>
<feature type="transmembrane region" description="Helical" evidence="2">
    <location>
        <begin position="705"/>
        <end position="730"/>
    </location>
</feature>
<feature type="signal peptide" evidence="3">
    <location>
        <begin position="1"/>
        <end position="18"/>
    </location>
</feature>
<reference evidence="6 7" key="1">
    <citation type="submission" date="2022-09" db="EMBL/GenBank/DDBJ databases">
        <authorList>
            <person name="Palmer J.M."/>
        </authorList>
    </citation>
    <scope>NUCLEOTIDE SEQUENCE [LARGE SCALE GENOMIC DNA]</scope>
    <source>
        <strain evidence="6 7">DSM 7382</strain>
    </source>
</reference>
<evidence type="ECO:0000313" key="6">
    <source>
        <dbReference type="EMBL" id="KAK7686292.1"/>
    </source>
</evidence>
<dbReference type="Proteomes" id="UP001385951">
    <property type="component" value="Unassembled WGS sequence"/>
</dbReference>
<organism evidence="6 7">
    <name type="scientific">Cerrena zonata</name>
    <dbReference type="NCBI Taxonomy" id="2478898"/>
    <lineage>
        <taxon>Eukaryota</taxon>
        <taxon>Fungi</taxon>
        <taxon>Dikarya</taxon>
        <taxon>Basidiomycota</taxon>
        <taxon>Agaricomycotina</taxon>
        <taxon>Agaricomycetes</taxon>
        <taxon>Polyporales</taxon>
        <taxon>Cerrenaceae</taxon>
        <taxon>Cerrena</taxon>
    </lineage>
</organism>
<sequence length="848" mass="91394">MKPRILYPILLLQSLALGFDTKYPALVRSPYFSYCTEMVPTNFFTGPLSDLNDNPFQGIIRIDGTSYQWFGVRLPRSATAQVAQFTNVTKTPTRTIHTIQAGPMQLKLTLTSPIEPQDLVKQSIPLSYISLEANSNDGKVHSIQVSLSLSGQWISTNEGDDFSWFTANTGNSMYHQYSRSTKNGESQRNGTSQLIFGSSTQGPGTLAAYTGNITTGDLKFIQTGSFSSSDVSSSPQFGSNLSLGNIDAGYAFATDLSSISSTSEPLVWCLGVLRNPTITYTDSSGKTQLRGPYYASRYSDISQVVDAFLSDYHDAISRADALDAKIMSDANSLSGSSALKNVLSFAAPFAIGGTEITTANGTDGKWNTSDVKMFMKDLDNSNRVNPVDVLDSSFPFFLYLNATYGGMLLSSLLEYQNSAQYTLPYAAMDLGTNYPNATGNNEGHSEGVQMSGNMLIMALAHAQISGDGTLLSRHYNLLKSWSDYLGAFSLAPSQNQGSDSGAQALNTTDSTLKGVLGVKAMSMISEVAGKKEDAQHYTNLAATMAQTWRSSLTLDTSSSQWEQMYDLYADRLLGMELVEDTVYAYQTELVTRLASNSPYGIPMNSEGGLANSAWTMFTASFINDNGTRDALFSGVYAHANGSLDCFPVLYDSDNGGVQNEGDGSPAVGAMFAPLALRLPQQTIIFPSLGTDDGTNSGLTSKQSSVVGPVVGGVIGGLAFICIVAACIFFWRRRGRVKEDWEPPMFVPGLHENAQNINTSHLSDNPASFSNGNSVPQESTPMLSLDASSSSPHLNLHTATSLSPPPPPSTNQPRLRLVDGLRSELQNLRSVVHAMRADRVDPPPGYSER</sequence>
<dbReference type="PANTHER" id="PTHR31987:SF1">
    <property type="entry name" value="GLUTAMINASE A"/>
    <property type="match status" value="1"/>
</dbReference>
<feature type="region of interest" description="Disordered" evidence="1">
    <location>
        <begin position="176"/>
        <end position="198"/>
    </location>
</feature>
<dbReference type="InterPro" id="IPR033433">
    <property type="entry name" value="GtaA_N"/>
</dbReference>
<dbReference type="Pfam" id="PF16335">
    <property type="entry name" value="GtaA_6_Hairpin"/>
    <property type="match status" value="1"/>
</dbReference>
<feature type="domain" description="Glutaminase A N-terminal" evidence="5">
    <location>
        <begin position="93"/>
        <end position="329"/>
    </location>
</feature>
<evidence type="ECO:0008006" key="8">
    <source>
        <dbReference type="Google" id="ProtNLM"/>
    </source>
</evidence>
<comment type="caution">
    <text evidence="6">The sequence shown here is derived from an EMBL/GenBank/DDBJ whole genome shotgun (WGS) entry which is preliminary data.</text>
</comment>
<keyword evidence="2" id="KW-0812">Transmembrane</keyword>
<dbReference type="AlphaFoldDB" id="A0AAW0G8X8"/>
<dbReference type="InterPro" id="IPR032514">
    <property type="entry name" value="GtaA_central"/>
</dbReference>
<keyword evidence="2" id="KW-0472">Membrane</keyword>
<protein>
    <recommendedName>
        <fullName evidence="8">DUF1793-domain-containing protein</fullName>
    </recommendedName>
</protein>
<dbReference type="EMBL" id="JASBNA010000017">
    <property type="protein sequence ID" value="KAK7686292.1"/>
    <property type="molecule type" value="Genomic_DNA"/>
</dbReference>
<evidence type="ECO:0000256" key="3">
    <source>
        <dbReference type="SAM" id="SignalP"/>
    </source>
</evidence>